<organism evidence="1 2">
    <name type="scientific">Clostridium punense</name>
    <dbReference type="NCBI Taxonomy" id="1054297"/>
    <lineage>
        <taxon>Bacteria</taxon>
        <taxon>Bacillati</taxon>
        <taxon>Bacillota</taxon>
        <taxon>Clostridia</taxon>
        <taxon>Eubacteriales</taxon>
        <taxon>Clostridiaceae</taxon>
        <taxon>Clostridium</taxon>
    </lineage>
</organism>
<proteinExistence type="predicted"/>
<dbReference type="RefSeq" id="WP_021283602.1">
    <property type="nucleotide sequence ID" value="NZ_JAGGLL010000008.1"/>
</dbReference>
<evidence type="ECO:0000313" key="2">
    <source>
        <dbReference type="Proteomes" id="UP001519308"/>
    </source>
</evidence>
<keyword evidence="2" id="KW-1185">Reference proteome</keyword>
<protein>
    <submittedName>
        <fullName evidence="1">Uncharacterized protein</fullName>
    </submittedName>
</protein>
<accession>A0ABS4K133</accession>
<reference evidence="1 2" key="1">
    <citation type="submission" date="2021-03" db="EMBL/GenBank/DDBJ databases">
        <title>Genomic Encyclopedia of Type Strains, Phase IV (KMG-IV): sequencing the most valuable type-strain genomes for metagenomic binning, comparative biology and taxonomic classification.</title>
        <authorList>
            <person name="Goeker M."/>
        </authorList>
    </citation>
    <scope>NUCLEOTIDE SEQUENCE [LARGE SCALE GENOMIC DNA]</scope>
    <source>
        <strain evidence="1 2">DSM 28650</strain>
    </source>
</reference>
<sequence>MEIYSNKEVVKNMRDIKSILNEQVITEEKIGDTEPAQEDLKRLLNRLGITRNYRKTNKITLDNIEIIFEIMNDMAKDREIKWKYNYDAIIDKNARYVLRINIKSFFDIFIKKCRELGYQCYFDENKPHDVGRVIRHKHYCLGNFNTRFLREDESEKRYINSRCIYIDIAELQNLGINIDGMLVDNTLNK</sequence>
<gene>
    <name evidence="1" type="ORF">J2Z44_001271</name>
</gene>
<name>A0ABS4K133_9CLOT</name>
<dbReference type="Proteomes" id="UP001519308">
    <property type="component" value="Unassembled WGS sequence"/>
</dbReference>
<evidence type="ECO:0000313" key="1">
    <source>
        <dbReference type="EMBL" id="MBP2021475.1"/>
    </source>
</evidence>
<dbReference type="EMBL" id="JAGGLL010000008">
    <property type="protein sequence ID" value="MBP2021475.1"/>
    <property type="molecule type" value="Genomic_DNA"/>
</dbReference>
<comment type="caution">
    <text evidence="1">The sequence shown here is derived from an EMBL/GenBank/DDBJ whole genome shotgun (WGS) entry which is preliminary data.</text>
</comment>